<evidence type="ECO:0000313" key="7">
    <source>
        <dbReference type="EMBL" id="SUO04803.1"/>
    </source>
</evidence>
<dbReference type="PRINTS" id="PR00037">
    <property type="entry name" value="HTHLACR"/>
</dbReference>
<dbReference type="AlphaFoldDB" id="A0A380LNI4"/>
<dbReference type="InterPro" id="IPR036388">
    <property type="entry name" value="WH-like_DNA-bd_sf"/>
</dbReference>
<dbReference type="GO" id="GO:0016740">
    <property type="term" value="F:transferase activity"/>
    <property type="evidence" value="ECO:0007669"/>
    <property type="project" value="UniProtKB-KW"/>
</dbReference>
<comment type="function">
    <text evidence="5">Repressor of the lactose catabolism operon. Galactose-6-phosphate is the inducer.</text>
</comment>
<keyword evidence="8" id="KW-1185">Reference proteome</keyword>
<dbReference type="InterPro" id="IPR001034">
    <property type="entry name" value="DeoR_HTH"/>
</dbReference>
<dbReference type="Proteomes" id="UP000255523">
    <property type="component" value="Unassembled WGS sequence"/>
</dbReference>
<evidence type="ECO:0000313" key="8">
    <source>
        <dbReference type="Proteomes" id="UP000255523"/>
    </source>
</evidence>
<dbReference type="EMBL" id="UHFX01000003">
    <property type="protein sequence ID" value="SUO04803.1"/>
    <property type="molecule type" value="Genomic_DNA"/>
</dbReference>
<dbReference type="InterPro" id="IPR050313">
    <property type="entry name" value="Carb_Metab_HTH_regulators"/>
</dbReference>
<keyword evidence="4" id="KW-0804">Transcription</keyword>
<dbReference type="PANTHER" id="PTHR30363">
    <property type="entry name" value="HTH-TYPE TRANSCRIPTIONAL REGULATOR SRLR-RELATED"/>
    <property type="match status" value="1"/>
</dbReference>
<keyword evidence="2" id="KW-0678">Repressor</keyword>
<dbReference type="RefSeq" id="WP_022790123.1">
    <property type="nucleotide sequence ID" value="NZ_CAUWMU010000003.1"/>
</dbReference>
<evidence type="ECO:0000256" key="2">
    <source>
        <dbReference type="ARBA" id="ARBA00022491"/>
    </source>
</evidence>
<evidence type="ECO:0000256" key="3">
    <source>
        <dbReference type="ARBA" id="ARBA00023015"/>
    </source>
</evidence>
<dbReference type="GeneID" id="77462675"/>
<dbReference type="Gene3D" id="1.10.10.10">
    <property type="entry name" value="Winged helix-like DNA-binding domain superfamily/Winged helix DNA-binding domain"/>
    <property type="match status" value="1"/>
</dbReference>
<dbReference type="GO" id="GO:0003700">
    <property type="term" value="F:DNA-binding transcription factor activity"/>
    <property type="evidence" value="ECO:0007669"/>
    <property type="project" value="InterPro"/>
</dbReference>
<keyword evidence="3" id="KW-0805">Transcription regulation</keyword>
<dbReference type="PROSITE" id="PS51000">
    <property type="entry name" value="HTH_DEOR_2"/>
    <property type="match status" value="1"/>
</dbReference>
<dbReference type="Gene3D" id="3.40.50.1360">
    <property type="match status" value="1"/>
</dbReference>
<gene>
    <name evidence="7" type="primary">lacR</name>
    <name evidence="7" type="ORF">NCTC11087_01730</name>
</gene>
<dbReference type="SMART" id="SM00420">
    <property type="entry name" value="HTH_DEOR"/>
    <property type="match status" value="1"/>
</dbReference>
<evidence type="ECO:0000256" key="5">
    <source>
        <dbReference type="ARBA" id="ARBA00024937"/>
    </source>
</evidence>
<dbReference type="Pfam" id="PF00455">
    <property type="entry name" value="DeoRC"/>
    <property type="match status" value="1"/>
</dbReference>
<dbReference type="InterPro" id="IPR014036">
    <property type="entry name" value="DeoR-like_C"/>
</dbReference>
<evidence type="ECO:0000256" key="4">
    <source>
        <dbReference type="ARBA" id="ARBA00023163"/>
    </source>
</evidence>
<dbReference type="OrthoDB" id="9797223at2"/>
<organism evidence="7 8">
    <name type="scientific">Faecalicoccus pleomorphus</name>
    <dbReference type="NCBI Taxonomy" id="1323"/>
    <lineage>
        <taxon>Bacteria</taxon>
        <taxon>Bacillati</taxon>
        <taxon>Bacillota</taxon>
        <taxon>Erysipelotrichia</taxon>
        <taxon>Erysipelotrichales</taxon>
        <taxon>Erysipelotrichaceae</taxon>
        <taxon>Faecalicoccus</taxon>
    </lineage>
</organism>
<dbReference type="InterPro" id="IPR036390">
    <property type="entry name" value="WH_DNA-bd_sf"/>
</dbReference>
<dbReference type="InterPro" id="IPR037171">
    <property type="entry name" value="NagB/RpiA_transferase-like"/>
</dbReference>
<evidence type="ECO:0000259" key="6">
    <source>
        <dbReference type="PROSITE" id="PS51000"/>
    </source>
</evidence>
<dbReference type="Pfam" id="PF08220">
    <property type="entry name" value="HTH_DeoR"/>
    <property type="match status" value="1"/>
</dbReference>
<feature type="domain" description="HTH deoR-type" evidence="6">
    <location>
        <begin position="3"/>
        <end position="58"/>
    </location>
</feature>
<sequence length="252" mass="28450">MLASERFEKIVEIVNQKGFISTKELSVTMQVTETTIRRDCEELEKQGLLLRVHGGAKSVHPKVILSTKDEKTMKERKEFFYEKDIVCKKAATFVKDGDCIFLDGGTSIVPILPYIQEKKIKIVTHSHLIVDAFSGTESELFVVGGRYIPEYAMSVGPITISELDRFNFDLAFLSCAGIDLDRKLVYTAEMDTMAVKQKAMSLSAQKYLLIDRSKIAIKGFCSFIDSDDFDAIICDQSKELDMETLPENYILV</sequence>
<evidence type="ECO:0000256" key="1">
    <source>
        <dbReference type="ARBA" id="ARBA00021390"/>
    </source>
</evidence>
<dbReference type="PANTHER" id="PTHR30363:SF4">
    <property type="entry name" value="GLYCEROL-3-PHOSPHATE REGULON REPRESSOR"/>
    <property type="match status" value="1"/>
</dbReference>
<accession>A0A380LNI4</accession>
<protein>
    <recommendedName>
        <fullName evidence="1">Lactose phosphotransferase system repressor</fullName>
    </recommendedName>
</protein>
<reference evidence="7 8" key="1">
    <citation type="submission" date="2018-06" db="EMBL/GenBank/DDBJ databases">
        <authorList>
            <consortium name="Pathogen Informatics"/>
            <person name="Doyle S."/>
        </authorList>
    </citation>
    <scope>NUCLEOTIDE SEQUENCE [LARGE SCALE GENOMIC DNA]</scope>
    <source>
        <strain evidence="7 8">NCTC11087</strain>
    </source>
</reference>
<proteinExistence type="predicted"/>
<keyword evidence="7" id="KW-0808">Transferase</keyword>
<dbReference type="SUPFAM" id="SSF100950">
    <property type="entry name" value="NagB/RpiA/CoA transferase-like"/>
    <property type="match status" value="1"/>
</dbReference>
<name>A0A380LNI4_9FIRM</name>
<dbReference type="SMART" id="SM01134">
    <property type="entry name" value="DeoRC"/>
    <property type="match status" value="1"/>
</dbReference>
<dbReference type="SUPFAM" id="SSF46785">
    <property type="entry name" value="Winged helix' DNA-binding domain"/>
    <property type="match status" value="1"/>
</dbReference>